<sequence length="251" mass="28207">MNEHIAVKELSEKLLEDYKTESSFFFASPTRTILAEGEFTTVKHREIESFSELVQATLSNAKQAGNPNPIVVGALPFDRRKEVQLIVPEYSRISQRLQLDTTNQLETNENATFEMTPMPDPEVYMNGVKQGIEKIQDGDLNKIVLSRSLDVKSSEKIDKQKLLRELAEHNKHGYTFAVNLPKDEKENSKTLIGASPELLVSRNGMQVISNPLAGSRPRSEDPLEDKRRAEELLSSPKDLHEHAVVVEAVDA</sequence>
<dbReference type="Pfam" id="PF00425">
    <property type="entry name" value="Chorismate_bind"/>
    <property type="match status" value="1"/>
</dbReference>
<keyword evidence="3" id="KW-0413">Isomerase</keyword>
<proteinExistence type="predicted"/>
<organism evidence="3 4">
    <name type="scientific">Bacillus cereus</name>
    <dbReference type="NCBI Taxonomy" id="1396"/>
    <lineage>
        <taxon>Bacteria</taxon>
        <taxon>Bacillati</taxon>
        <taxon>Bacillota</taxon>
        <taxon>Bacilli</taxon>
        <taxon>Bacillales</taxon>
        <taxon>Bacillaceae</taxon>
        <taxon>Bacillus</taxon>
        <taxon>Bacillus cereus group</taxon>
    </lineage>
</organism>
<dbReference type="EMBL" id="SZOH01004046">
    <property type="protein sequence ID" value="TKI88316.1"/>
    <property type="molecule type" value="Genomic_DNA"/>
</dbReference>
<gene>
    <name evidence="3" type="ORF">FC695_37865</name>
</gene>
<dbReference type="AlphaFoldDB" id="A0A9X9F1W4"/>
<comment type="caution">
    <text evidence="3">The sequence shown here is derived from an EMBL/GenBank/DDBJ whole genome shotgun (WGS) entry which is preliminary data.</text>
</comment>
<evidence type="ECO:0000256" key="1">
    <source>
        <dbReference type="SAM" id="MobiDB-lite"/>
    </source>
</evidence>
<feature type="domain" description="Chorismate-utilising enzyme C-terminal" evidence="2">
    <location>
        <begin position="121"/>
        <end position="249"/>
    </location>
</feature>
<accession>A0A9X9F1W4</accession>
<reference evidence="3 4" key="1">
    <citation type="journal article" date="2019" name="Environ. Microbiol.">
        <title>An active ?-lactamase is a part of an orchestrated cell wall stress resistance network of Bacillus subtilis and related rhizosphere species.</title>
        <authorList>
            <person name="Bucher T."/>
            <person name="Keren-Paz A."/>
            <person name="Hausser J."/>
            <person name="Olender T."/>
            <person name="Cytryn E."/>
            <person name="Kolodkin-Gal I."/>
        </authorList>
    </citation>
    <scope>NUCLEOTIDE SEQUENCE [LARGE SCALE GENOMIC DNA]</scope>
    <source>
        <strain evidence="3 4">I32</strain>
    </source>
</reference>
<dbReference type="EC" id="5.4.4.2" evidence="3"/>
<evidence type="ECO:0000313" key="4">
    <source>
        <dbReference type="Proteomes" id="UP000308444"/>
    </source>
</evidence>
<dbReference type="Gene3D" id="3.60.120.10">
    <property type="entry name" value="Anthranilate synthase"/>
    <property type="match status" value="1"/>
</dbReference>
<protein>
    <submittedName>
        <fullName evidence="3">Isochorismate synthase</fullName>
        <ecNumber evidence="3">5.4.4.2</ecNumber>
    </submittedName>
</protein>
<dbReference type="Proteomes" id="UP000308444">
    <property type="component" value="Unassembled WGS sequence"/>
</dbReference>
<feature type="non-terminal residue" evidence="3">
    <location>
        <position position="251"/>
    </location>
</feature>
<dbReference type="GO" id="GO:0009697">
    <property type="term" value="P:salicylic acid biosynthetic process"/>
    <property type="evidence" value="ECO:0007669"/>
    <property type="project" value="TreeGrafter"/>
</dbReference>
<dbReference type="PANTHER" id="PTHR42839:SF2">
    <property type="entry name" value="ISOCHORISMATE SYNTHASE ENTC"/>
    <property type="match status" value="1"/>
</dbReference>
<feature type="compositionally biased region" description="Basic and acidic residues" evidence="1">
    <location>
        <begin position="217"/>
        <end position="236"/>
    </location>
</feature>
<evidence type="ECO:0000313" key="3">
    <source>
        <dbReference type="EMBL" id="TKI88316.1"/>
    </source>
</evidence>
<evidence type="ECO:0000259" key="2">
    <source>
        <dbReference type="Pfam" id="PF00425"/>
    </source>
</evidence>
<dbReference type="InterPro" id="IPR005801">
    <property type="entry name" value="ADC_synthase"/>
</dbReference>
<dbReference type="PANTHER" id="PTHR42839">
    <property type="entry name" value="ISOCHORISMATE SYNTHASE ENTC"/>
    <property type="match status" value="1"/>
</dbReference>
<name>A0A9X9F1W4_BACCE</name>
<dbReference type="GO" id="GO:0008909">
    <property type="term" value="F:isochorismate synthase activity"/>
    <property type="evidence" value="ECO:0007669"/>
    <property type="project" value="UniProtKB-EC"/>
</dbReference>
<dbReference type="InterPro" id="IPR015890">
    <property type="entry name" value="Chorismate_C"/>
</dbReference>
<feature type="region of interest" description="Disordered" evidence="1">
    <location>
        <begin position="209"/>
        <end position="236"/>
    </location>
</feature>
<dbReference type="SUPFAM" id="SSF56322">
    <property type="entry name" value="ADC synthase"/>
    <property type="match status" value="1"/>
</dbReference>